<keyword evidence="4" id="KW-1185">Reference proteome</keyword>
<comment type="caution">
    <text evidence="3">The sequence shown here is derived from an EMBL/GenBank/DDBJ whole genome shotgun (WGS) entry which is preliminary data.</text>
</comment>
<feature type="compositionally biased region" description="Polar residues" evidence="1">
    <location>
        <begin position="331"/>
        <end position="349"/>
    </location>
</feature>
<dbReference type="Gene3D" id="2.60.120.200">
    <property type="match status" value="1"/>
</dbReference>
<feature type="region of interest" description="Disordered" evidence="1">
    <location>
        <begin position="331"/>
        <end position="364"/>
    </location>
</feature>
<reference evidence="3 4" key="1">
    <citation type="journal article" date="2018" name="BMC Genomics">
        <title>The genome of Naegleria lovaniensis, the basis for a comparative approach to unravel pathogenicity factors of the human pathogenic amoeba N. fowleri.</title>
        <authorList>
            <person name="Liechti N."/>
            <person name="Schurch N."/>
            <person name="Bruggmann R."/>
            <person name="Wittwer M."/>
        </authorList>
    </citation>
    <scope>NUCLEOTIDE SEQUENCE [LARGE SCALE GENOMIC DNA]</scope>
    <source>
        <strain evidence="3 4">ATCC 30569</strain>
    </source>
</reference>
<gene>
    <name evidence="3" type="ORF">C9374_014555</name>
</gene>
<evidence type="ECO:0000256" key="2">
    <source>
        <dbReference type="SAM" id="SignalP"/>
    </source>
</evidence>
<dbReference type="GeneID" id="68107008"/>
<protein>
    <submittedName>
        <fullName evidence="3">Uncharacterized protein</fullName>
    </submittedName>
</protein>
<accession>A0AA88KMP0</accession>
<dbReference type="Proteomes" id="UP000816034">
    <property type="component" value="Unassembled WGS sequence"/>
</dbReference>
<name>A0AA88KMP0_NAELO</name>
<sequence length="391" mass="44102">MHSAIHSLVSVFIMLMFVAVHACSIYNVHSYTQPGIFEAFLSNVSSNNLIIHGSGFGSYSPMIFWDHPADQEHDNNALSKWKEIKALSLTSNCTTRSGNNNTIYYGKGFHSTLGIPQHPAGSVYDRLYVSWWYKPGQSPDSEGGSNKFIRVWDDFNGYGTRISWTHMHLTCENGTYWNAWTSKGLINEWNHHEFHVDLSQKKVLAYVNGKLHIKATCHKNEKQVGKPLYIQLIGFDHGDLAYKNMTTSLDDVYIGNSTRRVVISKSSTWNDIIWSETLPVVEWSDRKIVVKFIEGTFKNPSLLMDSTDKLYVYVVGENGMPLSNNGTLIAQSSSQQNEPSRSVVKSQPSRIPGREYSQQASKSTHHNTSATLLPPVGNYFACLVLFLLICY</sequence>
<feature type="chain" id="PRO_5041679407" evidence="2">
    <location>
        <begin position="23"/>
        <end position="391"/>
    </location>
</feature>
<dbReference type="RefSeq" id="XP_044553147.1">
    <property type="nucleotide sequence ID" value="XM_044690555.1"/>
</dbReference>
<evidence type="ECO:0000313" key="3">
    <source>
        <dbReference type="EMBL" id="KAG2389155.1"/>
    </source>
</evidence>
<dbReference type="SUPFAM" id="SSF49899">
    <property type="entry name" value="Concanavalin A-like lectins/glucanases"/>
    <property type="match status" value="1"/>
</dbReference>
<feature type="signal peptide" evidence="2">
    <location>
        <begin position="1"/>
        <end position="22"/>
    </location>
</feature>
<evidence type="ECO:0000313" key="4">
    <source>
        <dbReference type="Proteomes" id="UP000816034"/>
    </source>
</evidence>
<organism evidence="3 4">
    <name type="scientific">Naegleria lovaniensis</name>
    <name type="common">Amoeba</name>
    <dbReference type="NCBI Taxonomy" id="51637"/>
    <lineage>
        <taxon>Eukaryota</taxon>
        <taxon>Discoba</taxon>
        <taxon>Heterolobosea</taxon>
        <taxon>Tetramitia</taxon>
        <taxon>Eutetramitia</taxon>
        <taxon>Vahlkampfiidae</taxon>
        <taxon>Naegleria</taxon>
    </lineage>
</organism>
<dbReference type="EMBL" id="PYSW02000008">
    <property type="protein sequence ID" value="KAG2389155.1"/>
    <property type="molecule type" value="Genomic_DNA"/>
</dbReference>
<proteinExistence type="predicted"/>
<evidence type="ECO:0000256" key="1">
    <source>
        <dbReference type="SAM" id="MobiDB-lite"/>
    </source>
</evidence>
<dbReference type="AlphaFoldDB" id="A0AA88KMP0"/>
<dbReference type="InterPro" id="IPR013320">
    <property type="entry name" value="ConA-like_dom_sf"/>
</dbReference>
<keyword evidence="2" id="KW-0732">Signal</keyword>